<evidence type="ECO:0000256" key="4">
    <source>
        <dbReference type="ARBA" id="ARBA00023235"/>
    </source>
</evidence>
<feature type="active site" description="Nucleophile" evidence="5">
    <location>
        <position position="47"/>
    </location>
</feature>
<dbReference type="HAMAP" id="MF_01080">
    <property type="entry name" value="TruB_bact"/>
    <property type="match status" value="1"/>
</dbReference>
<evidence type="ECO:0000313" key="9">
    <source>
        <dbReference type="Proteomes" id="UP001143486"/>
    </source>
</evidence>
<evidence type="ECO:0000313" key="8">
    <source>
        <dbReference type="EMBL" id="GLK53618.1"/>
    </source>
</evidence>
<dbReference type="AlphaFoldDB" id="A0A9W6IP40"/>
<dbReference type="Proteomes" id="UP001143486">
    <property type="component" value="Unassembled WGS sequence"/>
</dbReference>
<dbReference type="GO" id="GO:0160148">
    <property type="term" value="F:tRNA pseudouridine(55) synthase activity"/>
    <property type="evidence" value="ECO:0007669"/>
    <property type="project" value="UniProtKB-EC"/>
</dbReference>
<dbReference type="PANTHER" id="PTHR13767:SF2">
    <property type="entry name" value="PSEUDOURIDYLATE SYNTHASE TRUB1"/>
    <property type="match status" value="1"/>
</dbReference>
<sequence length="318" mass="34505">MARRRKGLDVHGWIVLDKPLDMTSTQAVSAVRRIFNAKKAGHAGTLDPLASGLLPIALGEATKTVPFAVEGEKIYRFTVKWGERTDTLDAEGEIAATSEVRPDRAAIEAALAGFIGDIEQVPPVYSAIKVDGERAYDLARDGEAVELEARRVHVSALSLMDCPSPDMAVLEMRCGKGVYVRSLARDLAFALGTEGHVAALRRIRVGRFDEAESTRLDVLEEMAHKGAASEALLPVQTALDDIPALAVTEEEAFQLKQGRPIVLLPRQAQELKTQRRPLSIAGRDCSFSALAVCKDQAVAIGDARAGKFQPWRVFNLTP</sequence>
<organism evidence="8 9">
    <name type="scientific">Maricaulis virginensis</name>
    <dbReference type="NCBI Taxonomy" id="144022"/>
    <lineage>
        <taxon>Bacteria</taxon>
        <taxon>Pseudomonadati</taxon>
        <taxon>Pseudomonadota</taxon>
        <taxon>Alphaproteobacteria</taxon>
        <taxon>Maricaulales</taxon>
        <taxon>Maricaulaceae</taxon>
        <taxon>Maricaulis</taxon>
    </lineage>
</organism>
<reference evidence="8" key="1">
    <citation type="journal article" date="2014" name="Int. J. Syst. Evol. Microbiol.">
        <title>Complete genome sequence of Corynebacterium casei LMG S-19264T (=DSM 44701T), isolated from a smear-ripened cheese.</title>
        <authorList>
            <consortium name="US DOE Joint Genome Institute (JGI-PGF)"/>
            <person name="Walter F."/>
            <person name="Albersmeier A."/>
            <person name="Kalinowski J."/>
            <person name="Ruckert C."/>
        </authorList>
    </citation>
    <scope>NUCLEOTIDE SEQUENCE</scope>
    <source>
        <strain evidence="8">VKM B-1513</strain>
    </source>
</reference>
<dbReference type="GO" id="GO:1990481">
    <property type="term" value="P:mRNA pseudouridine synthesis"/>
    <property type="evidence" value="ECO:0007669"/>
    <property type="project" value="TreeGrafter"/>
</dbReference>
<dbReference type="Pfam" id="PF16198">
    <property type="entry name" value="TruB_C_2"/>
    <property type="match status" value="1"/>
</dbReference>
<evidence type="ECO:0000259" key="6">
    <source>
        <dbReference type="Pfam" id="PF01509"/>
    </source>
</evidence>
<dbReference type="GO" id="GO:0031119">
    <property type="term" value="P:tRNA pseudouridine synthesis"/>
    <property type="evidence" value="ECO:0007669"/>
    <property type="project" value="UniProtKB-UniRule"/>
</dbReference>
<protein>
    <recommendedName>
        <fullName evidence="5">tRNA pseudouridine synthase B</fullName>
        <ecNumber evidence="5">5.4.99.25</ecNumber>
    </recommendedName>
    <alternativeName>
        <fullName evidence="5">tRNA pseudouridine(55) synthase</fullName>
        <shortName evidence="5">Psi55 synthase</shortName>
    </alternativeName>
    <alternativeName>
        <fullName evidence="5">tRNA pseudouridylate synthase</fullName>
    </alternativeName>
    <alternativeName>
        <fullName evidence="5">tRNA-uridine isomerase</fullName>
    </alternativeName>
</protein>
<dbReference type="EC" id="5.4.99.25" evidence="5"/>
<keyword evidence="9" id="KW-1185">Reference proteome</keyword>
<comment type="catalytic activity">
    <reaction evidence="1 5">
        <text>uridine(55) in tRNA = pseudouridine(55) in tRNA</text>
        <dbReference type="Rhea" id="RHEA:42532"/>
        <dbReference type="Rhea" id="RHEA-COMP:10101"/>
        <dbReference type="Rhea" id="RHEA-COMP:10102"/>
        <dbReference type="ChEBI" id="CHEBI:65314"/>
        <dbReference type="ChEBI" id="CHEBI:65315"/>
        <dbReference type="EC" id="5.4.99.25"/>
    </reaction>
</comment>
<evidence type="ECO:0000256" key="3">
    <source>
        <dbReference type="ARBA" id="ARBA00022694"/>
    </source>
</evidence>
<name>A0A9W6IP40_9PROT</name>
<dbReference type="InterPro" id="IPR032819">
    <property type="entry name" value="TruB_C"/>
</dbReference>
<feature type="domain" description="Pseudouridine synthase II N-terminal" evidence="6">
    <location>
        <begin position="32"/>
        <end position="180"/>
    </location>
</feature>
<evidence type="ECO:0000259" key="7">
    <source>
        <dbReference type="Pfam" id="PF16198"/>
    </source>
</evidence>
<dbReference type="CDD" id="cd02573">
    <property type="entry name" value="PseudoU_synth_EcTruB"/>
    <property type="match status" value="1"/>
</dbReference>
<comment type="caution">
    <text evidence="8">The sequence shown here is derived from an EMBL/GenBank/DDBJ whole genome shotgun (WGS) entry which is preliminary data.</text>
</comment>
<gene>
    <name evidence="5 8" type="primary">truB</name>
    <name evidence="8" type="ORF">GCM10017621_31260</name>
</gene>
<dbReference type="RefSeq" id="WP_271187961.1">
    <property type="nucleotide sequence ID" value="NZ_BSFE01000012.1"/>
</dbReference>
<dbReference type="InterPro" id="IPR014780">
    <property type="entry name" value="tRNA_psdUridine_synth_TruB"/>
</dbReference>
<evidence type="ECO:0000256" key="2">
    <source>
        <dbReference type="ARBA" id="ARBA00005642"/>
    </source>
</evidence>
<dbReference type="Gene3D" id="3.30.2350.10">
    <property type="entry name" value="Pseudouridine synthase"/>
    <property type="match status" value="1"/>
</dbReference>
<dbReference type="PANTHER" id="PTHR13767">
    <property type="entry name" value="TRNA-PSEUDOURIDINE SYNTHASE"/>
    <property type="match status" value="1"/>
</dbReference>
<comment type="similarity">
    <text evidence="2 5">Belongs to the pseudouridine synthase TruB family. Type 1 subfamily.</text>
</comment>
<dbReference type="InterPro" id="IPR002501">
    <property type="entry name" value="PsdUridine_synth_N"/>
</dbReference>
<dbReference type="NCBIfam" id="TIGR00431">
    <property type="entry name" value="TruB"/>
    <property type="match status" value="1"/>
</dbReference>
<reference evidence="8" key="2">
    <citation type="submission" date="2023-01" db="EMBL/GenBank/DDBJ databases">
        <authorList>
            <person name="Sun Q."/>
            <person name="Evtushenko L."/>
        </authorList>
    </citation>
    <scope>NUCLEOTIDE SEQUENCE</scope>
    <source>
        <strain evidence="8">VKM B-1513</strain>
    </source>
</reference>
<accession>A0A9W6IP40</accession>
<proteinExistence type="inferred from homology"/>
<dbReference type="SUPFAM" id="SSF55120">
    <property type="entry name" value="Pseudouridine synthase"/>
    <property type="match status" value="1"/>
</dbReference>
<dbReference type="EMBL" id="BSFE01000012">
    <property type="protein sequence ID" value="GLK53618.1"/>
    <property type="molecule type" value="Genomic_DNA"/>
</dbReference>
<evidence type="ECO:0000256" key="5">
    <source>
        <dbReference type="HAMAP-Rule" id="MF_01080"/>
    </source>
</evidence>
<dbReference type="GO" id="GO:0003723">
    <property type="term" value="F:RNA binding"/>
    <property type="evidence" value="ECO:0007669"/>
    <property type="project" value="InterPro"/>
</dbReference>
<feature type="domain" description="tRNA pseudouridylate synthase B C-terminal" evidence="7">
    <location>
        <begin position="181"/>
        <end position="239"/>
    </location>
</feature>
<comment type="function">
    <text evidence="5">Responsible for synthesis of pseudouridine from uracil-55 in the psi GC loop of transfer RNAs.</text>
</comment>
<evidence type="ECO:0000256" key="1">
    <source>
        <dbReference type="ARBA" id="ARBA00000385"/>
    </source>
</evidence>
<keyword evidence="4 5" id="KW-0413">Isomerase</keyword>
<dbReference type="Pfam" id="PF01509">
    <property type="entry name" value="TruB_N"/>
    <property type="match status" value="1"/>
</dbReference>
<keyword evidence="3 5" id="KW-0819">tRNA processing</keyword>
<dbReference type="InterPro" id="IPR020103">
    <property type="entry name" value="PsdUridine_synth_cat_dom_sf"/>
</dbReference>